<dbReference type="AlphaFoldDB" id="A0A081CZM5"/>
<reference evidence="5 6" key="1">
    <citation type="submission" date="2014-08" db="EMBL/GenBank/DDBJ databases">
        <title>Whole genome shotgun sequence of Rhizobium rubi NBRC 13261.</title>
        <authorList>
            <person name="Katano-Makiyama Y."/>
            <person name="Hosoyama A."/>
            <person name="Hashimoto M."/>
            <person name="Hosoyama Y."/>
            <person name="Noguchi M."/>
            <person name="Tsuchikane K."/>
            <person name="Uohara A."/>
            <person name="Ohji S."/>
            <person name="Ichikawa N."/>
            <person name="Kimura A."/>
            <person name="Yamazoe A."/>
            <person name="Fujita N."/>
        </authorList>
    </citation>
    <scope>NUCLEOTIDE SEQUENCE [LARGE SCALE GENOMIC DNA]</scope>
    <source>
        <strain evidence="5 6">NBRC 13261</strain>
    </source>
</reference>
<sequence>MNQTMDRLKDFALDRSTGILTRTAIPRVDIFNVPEPTELFPEIYQPLVSLILQGRKRLSIGNEVLEYGPGDTFIASVALPVVGEVAQASPSEPYLALSLTFDSAAVADLLKHADAQPEMGDTRTFNVYQASEDLLDTWTRLLHLADRPHEVSVMAPMLEREILFRLLLGPQGAILRQVASVDSRFSRIRTAQIWIRENYGAPFRVDDLARIAGMSVSAFHRAFKASIGLSPLKYQKHIRLYESRRMLFASPGNVGAVALAVGYQSLSQFTREYTRMFGTPPARDVKSFRQN</sequence>
<dbReference type="Pfam" id="PF06719">
    <property type="entry name" value="AraC_N"/>
    <property type="match status" value="1"/>
</dbReference>
<dbReference type="OrthoDB" id="9802263at2"/>
<evidence type="ECO:0000256" key="1">
    <source>
        <dbReference type="ARBA" id="ARBA00023015"/>
    </source>
</evidence>
<evidence type="ECO:0000259" key="4">
    <source>
        <dbReference type="PROSITE" id="PS01124"/>
    </source>
</evidence>
<organism evidence="5 6">
    <name type="scientific">Agrobacterium rubi TR3 = NBRC 13261</name>
    <dbReference type="NCBI Taxonomy" id="1368415"/>
    <lineage>
        <taxon>Bacteria</taxon>
        <taxon>Pseudomonadati</taxon>
        <taxon>Pseudomonadota</taxon>
        <taxon>Alphaproteobacteria</taxon>
        <taxon>Hyphomicrobiales</taxon>
        <taxon>Rhizobiaceae</taxon>
        <taxon>Rhizobium/Agrobacterium group</taxon>
        <taxon>Agrobacterium</taxon>
    </lineage>
</organism>
<evidence type="ECO:0000313" key="6">
    <source>
        <dbReference type="Proteomes" id="UP000028701"/>
    </source>
</evidence>
<dbReference type="PANTHER" id="PTHR43436">
    <property type="entry name" value="ARAC-FAMILY TRANSCRIPTIONAL REGULATOR"/>
    <property type="match status" value="1"/>
</dbReference>
<evidence type="ECO:0000256" key="3">
    <source>
        <dbReference type="ARBA" id="ARBA00023163"/>
    </source>
</evidence>
<dbReference type="Gene3D" id="1.10.10.60">
    <property type="entry name" value="Homeodomain-like"/>
    <property type="match status" value="1"/>
</dbReference>
<dbReference type="PANTHER" id="PTHR43436:SF1">
    <property type="entry name" value="TRANSCRIPTIONAL REGULATORY PROTEIN"/>
    <property type="match status" value="1"/>
</dbReference>
<dbReference type="PROSITE" id="PS01124">
    <property type="entry name" value="HTH_ARAC_FAMILY_2"/>
    <property type="match status" value="1"/>
</dbReference>
<dbReference type="GO" id="GO:0003700">
    <property type="term" value="F:DNA-binding transcription factor activity"/>
    <property type="evidence" value="ECO:0007669"/>
    <property type="project" value="InterPro"/>
</dbReference>
<dbReference type="InterPro" id="IPR018060">
    <property type="entry name" value="HTH_AraC"/>
</dbReference>
<dbReference type="EMBL" id="BBJU01000023">
    <property type="protein sequence ID" value="GAK72121.1"/>
    <property type="molecule type" value="Genomic_DNA"/>
</dbReference>
<dbReference type="PROSITE" id="PS00041">
    <property type="entry name" value="HTH_ARAC_FAMILY_1"/>
    <property type="match status" value="1"/>
</dbReference>
<comment type="caution">
    <text evidence="5">The sequence shown here is derived from an EMBL/GenBank/DDBJ whole genome shotgun (WGS) entry which is preliminary data.</text>
</comment>
<dbReference type="GO" id="GO:0043565">
    <property type="term" value="F:sequence-specific DNA binding"/>
    <property type="evidence" value="ECO:0007669"/>
    <property type="project" value="InterPro"/>
</dbReference>
<dbReference type="InterPro" id="IPR018062">
    <property type="entry name" value="HTH_AraC-typ_CS"/>
</dbReference>
<evidence type="ECO:0000313" key="5">
    <source>
        <dbReference type="EMBL" id="GAK72121.1"/>
    </source>
</evidence>
<dbReference type="InterPro" id="IPR009057">
    <property type="entry name" value="Homeodomain-like_sf"/>
</dbReference>
<feature type="domain" description="HTH araC/xylS-type" evidence="4">
    <location>
        <begin position="189"/>
        <end position="287"/>
    </location>
</feature>
<dbReference type="Pfam" id="PF12833">
    <property type="entry name" value="HTH_18"/>
    <property type="match status" value="1"/>
</dbReference>
<dbReference type="Proteomes" id="UP000028701">
    <property type="component" value="Unassembled WGS sequence"/>
</dbReference>
<keyword evidence="2" id="KW-0238">DNA-binding</keyword>
<dbReference type="eggNOG" id="COG2207">
    <property type="taxonomic scope" value="Bacteria"/>
</dbReference>
<dbReference type="SUPFAM" id="SSF46689">
    <property type="entry name" value="Homeodomain-like"/>
    <property type="match status" value="2"/>
</dbReference>
<dbReference type="SMART" id="SM00342">
    <property type="entry name" value="HTH_ARAC"/>
    <property type="match status" value="1"/>
</dbReference>
<protein>
    <submittedName>
        <fullName evidence="5">Putative AraC family transcriptional regulator</fullName>
    </submittedName>
</protein>
<gene>
    <name evidence="5" type="ORF">RRU01S_23_01970</name>
</gene>
<evidence type="ECO:0000256" key="2">
    <source>
        <dbReference type="ARBA" id="ARBA00023125"/>
    </source>
</evidence>
<keyword evidence="3" id="KW-0804">Transcription</keyword>
<dbReference type="InterPro" id="IPR009594">
    <property type="entry name" value="Tscrpt_reg_HTH_AraC_N"/>
</dbReference>
<accession>A0A081CZM5</accession>
<name>A0A081CZM5_9HYPH</name>
<proteinExistence type="predicted"/>
<keyword evidence="1" id="KW-0805">Transcription regulation</keyword>